<feature type="compositionally biased region" description="Low complexity" evidence="1">
    <location>
        <begin position="155"/>
        <end position="164"/>
    </location>
</feature>
<keyword evidence="3" id="KW-1185">Reference proteome</keyword>
<accession>A0A0E0IB71</accession>
<evidence type="ECO:0000313" key="2">
    <source>
        <dbReference type="EnsemblPlants" id="ONIVA08G13770.1"/>
    </source>
</evidence>
<dbReference type="AlphaFoldDB" id="A0A0E0IB71"/>
<evidence type="ECO:0000256" key="1">
    <source>
        <dbReference type="SAM" id="MobiDB-lite"/>
    </source>
</evidence>
<reference evidence="2" key="1">
    <citation type="submission" date="2015-04" db="UniProtKB">
        <authorList>
            <consortium name="EnsemblPlants"/>
        </authorList>
    </citation>
    <scope>IDENTIFICATION</scope>
    <source>
        <strain evidence="2">SL10</strain>
    </source>
</reference>
<name>A0A0E0IB71_ORYNI</name>
<dbReference type="EnsemblPlants" id="ONIVA08G13770.1">
    <property type="protein sequence ID" value="ONIVA08G13770.1"/>
    <property type="gene ID" value="ONIVA08G13770"/>
</dbReference>
<protein>
    <submittedName>
        <fullName evidence="2">Uncharacterized protein</fullName>
    </submittedName>
</protein>
<dbReference type="HOGENOM" id="CLU_1505776_0_0_1"/>
<organism evidence="2">
    <name type="scientific">Oryza nivara</name>
    <name type="common">Indian wild rice</name>
    <name type="synonym">Oryza sativa f. spontanea</name>
    <dbReference type="NCBI Taxonomy" id="4536"/>
    <lineage>
        <taxon>Eukaryota</taxon>
        <taxon>Viridiplantae</taxon>
        <taxon>Streptophyta</taxon>
        <taxon>Embryophyta</taxon>
        <taxon>Tracheophyta</taxon>
        <taxon>Spermatophyta</taxon>
        <taxon>Magnoliopsida</taxon>
        <taxon>Liliopsida</taxon>
        <taxon>Poales</taxon>
        <taxon>Poaceae</taxon>
        <taxon>BOP clade</taxon>
        <taxon>Oryzoideae</taxon>
        <taxon>Oryzeae</taxon>
        <taxon>Oryzinae</taxon>
        <taxon>Oryza</taxon>
    </lineage>
</organism>
<reference evidence="2" key="2">
    <citation type="submission" date="2018-04" db="EMBL/GenBank/DDBJ databases">
        <title>OnivRS2 (Oryza nivara Reference Sequence Version 2).</title>
        <authorList>
            <person name="Zhang J."/>
            <person name="Kudrna D."/>
            <person name="Lee S."/>
            <person name="Talag J."/>
            <person name="Rajasekar S."/>
            <person name="Welchert J."/>
            <person name="Hsing Y.-I."/>
            <person name="Wing R.A."/>
        </authorList>
    </citation>
    <scope>NUCLEOTIDE SEQUENCE [LARGE SCALE GENOMIC DNA]</scope>
    <source>
        <strain evidence="2">SL10</strain>
    </source>
</reference>
<feature type="region of interest" description="Disordered" evidence="1">
    <location>
        <begin position="120"/>
        <end position="179"/>
    </location>
</feature>
<dbReference type="Gramene" id="ONIVA08G13770.1">
    <property type="protein sequence ID" value="ONIVA08G13770.1"/>
    <property type="gene ID" value="ONIVA08G13770"/>
</dbReference>
<evidence type="ECO:0000313" key="3">
    <source>
        <dbReference type="Proteomes" id="UP000006591"/>
    </source>
</evidence>
<dbReference type="Proteomes" id="UP000006591">
    <property type="component" value="Chromosome 8"/>
</dbReference>
<sequence>MASASASGPGASSSAQKPIVTQEQIAAMFKPIQPVGEPTQQIPLGQQTPINQQHLPFGAQFIPEHPVHNVYQSPQQYPGGGSPQPQLLPQFNQFDPIKQQISHQNLGKTQPIQIHEHENIPQQKRARQWGSGETPVEKRYRRRGGAGEFRRQRKGTGFTSTTGGRSHALHLRSIAMDDD</sequence>
<proteinExistence type="predicted"/>